<dbReference type="PANTHER" id="PTHR11106">
    <property type="entry name" value="GANGLIOSIDE INDUCED DIFFERENTIATION ASSOCIATED PROTEIN 2-RELATED"/>
    <property type="match status" value="1"/>
</dbReference>
<dbReference type="Pfam" id="PF01661">
    <property type="entry name" value="Macro"/>
    <property type="match status" value="1"/>
</dbReference>
<feature type="domain" description="Macro" evidence="1">
    <location>
        <begin position="1"/>
        <end position="174"/>
    </location>
</feature>
<dbReference type="AlphaFoldDB" id="A0A141GNI2"/>
<dbReference type="Gene3D" id="3.40.220.10">
    <property type="entry name" value="Leucine Aminopeptidase, subunit E, domain 1"/>
    <property type="match status" value="1"/>
</dbReference>
<reference evidence="2" key="1">
    <citation type="submission" date="2015-02" db="EMBL/GenBank/DDBJ databases">
        <authorList>
            <person name="Chooi Y.-H."/>
        </authorList>
    </citation>
    <scope>NUCLEOTIDE SEQUENCE</scope>
</reference>
<protein>
    <recommendedName>
        <fullName evidence="1">Macro domain-containing protein</fullName>
    </recommendedName>
</protein>
<dbReference type="CDD" id="cd02908">
    <property type="entry name" value="Macro_OAADPr_deacetylase"/>
    <property type="match status" value="1"/>
</dbReference>
<dbReference type="PROSITE" id="PS51154">
    <property type="entry name" value="MACRO"/>
    <property type="match status" value="1"/>
</dbReference>
<name>A0A141GNI2_9FIRM</name>
<dbReference type="SMART" id="SM00506">
    <property type="entry name" value="A1pp"/>
    <property type="match status" value="1"/>
</dbReference>
<evidence type="ECO:0000259" key="1">
    <source>
        <dbReference type="PROSITE" id="PS51154"/>
    </source>
</evidence>
<dbReference type="NCBIfam" id="NF001664">
    <property type="entry name" value="PRK00431.1-6"/>
    <property type="match status" value="1"/>
</dbReference>
<dbReference type="InterPro" id="IPR002589">
    <property type="entry name" value="Macro_dom"/>
</dbReference>
<dbReference type="InterPro" id="IPR043472">
    <property type="entry name" value="Macro_dom-like"/>
</dbReference>
<organism evidence="2">
    <name type="scientific">uncultured firmicutes bacterium contig_61</name>
    <dbReference type="NCBI Taxonomy" id="1643555"/>
    <lineage>
        <taxon>Bacteria</taxon>
        <taxon>Bacillati</taxon>
        <taxon>Bacillota</taxon>
        <taxon>environmental samples</taxon>
    </lineage>
</organism>
<dbReference type="SUPFAM" id="SSF52949">
    <property type="entry name" value="Macro domain-like"/>
    <property type="match status" value="1"/>
</dbReference>
<sequence>MTKIELCRGDITDLTVDVIVNAANSSLKAGGGVDGAIHRKGGEQIARECQAIRDQIGSLPTGEAVITSAGKLQAKYIVHTVGPVWIGGRYNEPELLKNCYINSMRLAIEHGAKSIAFPNISTGAYSYPKLKAAKLVLETVRAFIAENDALEKIIFCCFDESNYRLYRDLIPQYFSNYEIMD</sequence>
<dbReference type="EMBL" id="KP867045">
    <property type="protein sequence ID" value="ALL53610.1"/>
    <property type="molecule type" value="Genomic_DNA"/>
</dbReference>
<dbReference type="PANTHER" id="PTHR11106:SF27">
    <property type="entry name" value="MACRO DOMAIN-CONTAINING PROTEIN"/>
    <property type="match status" value="1"/>
</dbReference>
<proteinExistence type="predicted"/>
<evidence type="ECO:0000313" key="2">
    <source>
        <dbReference type="EMBL" id="ALL53610.1"/>
    </source>
</evidence>
<accession>A0A141GNI2</accession>